<protein>
    <submittedName>
        <fullName evidence="1">Uncharacterized protein</fullName>
    </submittedName>
</protein>
<comment type="caution">
    <text evidence="1">The sequence shown here is derived from an EMBL/GenBank/DDBJ whole genome shotgun (WGS) entry which is preliminary data.</text>
</comment>
<dbReference type="Proteomes" id="UP001328107">
    <property type="component" value="Unassembled WGS sequence"/>
</dbReference>
<proteinExistence type="predicted"/>
<gene>
    <name evidence="1" type="ORF">PMAYCL1PPCAC_27075</name>
</gene>
<organism evidence="1 2">
    <name type="scientific">Pristionchus mayeri</name>
    <dbReference type="NCBI Taxonomy" id="1317129"/>
    <lineage>
        <taxon>Eukaryota</taxon>
        <taxon>Metazoa</taxon>
        <taxon>Ecdysozoa</taxon>
        <taxon>Nematoda</taxon>
        <taxon>Chromadorea</taxon>
        <taxon>Rhabditida</taxon>
        <taxon>Rhabditina</taxon>
        <taxon>Diplogasteromorpha</taxon>
        <taxon>Diplogasteroidea</taxon>
        <taxon>Neodiplogasteridae</taxon>
        <taxon>Pristionchus</taxon>
    </lineage>
</organism>
<name>A0AAN5IAA4_9BILA</name>
<feature type="non-terminal residue" evidence="1">
    <location>
        <position position="1"/>
    </location>
</feature>
<evidence type="ECO:0000313" key="2">
    <source>
        <dbReference type="Proteomes" id="UP001328107"/>
    </source>
</evidence>
<evidence type="ECO:0000313" key="1">
    <source>
        <dbReference type="EMBL" id="GMR56880.1"/>
    </source>
</evidence>
<keyword evidence="2" id="KW-1185">Reference proteome</keyword>
<reference evidence="2" key="1">
    <citation type="submission" date="2022-10" db="EMBL/GenBank/DDBJ databases">
        <title>Genome assembly of Pristionchus species.</title>
        <authorList>
            <person name="Yoshida K."/>
            <person name="Sommer R.J."/>
        </authorList>
    </citation>
    <scope>NUCLEOTIDE SEQUENCE [LARGE SCALE GENOMIC DNA]</scope>
    <source>
        <strain evidence="2">RS5460</strain>
    </source>
</reference>
<accession>A0AAN5IAA4</accession>
<sequence length="124" mass="13981">RAENVYLPSVGTRVLAEDTRHARRLEPAPAAALLAIRDRCHHEGRVELRQRPSASCCRRCSGCRCCGWCCGLRRCLSSHWLLLSASSSSHHANDRHRIYTLTSARRAWNRTSSGPQLADVEMEQ</sequence>
<dbReference type="AlphaFoldDB" id="A0AAN5IAA4"/>
<dbReference type="EMBL" id="BTRK01000006">
    <property type="protein sequence ID" value="GMR56880.1"/>
    <property type="molecule type" value="Genomic_DNA"/>
</dbReference>
<feature type="non-terminal residue" evidence="1">
    <location>
        <position position="124"/>
    </location>
</feature>